<feature type="domain" description="Galactosyltransferase C-terminal" evidence="3">
    <location>
        <begin position="180"/>
        <end position="227"/>
    </location>
</feature>
<dbReference type="PANTHER" id="PTHR43685:SF3">
    <property type="entry name" value="SLR2126 PROTEIN"/>
    <property type="match status" value="1"/>
</dbReference>
<comment type="caution">
    <text evidence="4">The sequence shown here is derived from an EMBL/GenBank/DDBJ whole genome shotgun (WGS) entry which is preliminary data.</text>
</comment>
<dbReference type="SUPFAM" id="SSF53448">
    <property type="entry name" value="Nucleotide-diphospho-sugar transferases"/>
    <property type="match status" value="1"/>
</dbReference>
<dbReference type="InterPro" id="IPR050834">
    <property type="entry name" value="Glycosyltransf_2"/>
</dbReference>
<dbReference type="RefSeq" id="WP_058613154.1">
    <property type="nucleotide sequence ID" value="NZ_LDRV01000014.1"/>
</dbReference>
<sequence>MSTPGWVVGNRWDDIADMPSRLARVSVIVTHYDQQAELDRTLLALSRQDYPAHLVEIVVADDGSPSAPIVPPGVRVVSQPDLGFRAAAARNRGVAASTGEVLCFLDADTAPEPGYVRAMARLPALLPEAVTVGRRRHAALAGVDPSAPIAEIAPTVELSEPLWLLDAYARTENLRLSDDRSYRYIIGAVMACSRAMFDDVGGFDESFSSYGGEDWEWAHRAWQAGAVFAHIPDAVAWHDGPEWAERTGVDRAREGNAQTLLLADLIPVDGSSGRGLLPSTPDLAIHLAGEFASAATFLCVDSVLEAFPRAAVILDAAPAVPVLTTDPRLVVGNVPDARVVLRLTQPVVILDADELRERLAMLGQGDEGRLIVRSADGTAVGEATSRRARRREERWHGAVGFTTGTLVTNGVLPVGDEPHLESWVGRWGGAERWT</sequence>
<dbReference type="EMBL" id="LDRV01000014">
    <property type="protein sequence ID" value="KTS13870.1"/>
    <property type="molecule type" value="Genomic_DNA"/>
</dbReference>
<feature type="domain" description="Glycosyltransferase 2-like" evidence="2">
    <location>
        <begin position="26"/>
        <end position="138"/>
    </location>
</feature>
<name>A0A147FBN3_MICTE</name>
<dbReference type="Proteomes" id="UP000072189">
    <property type="component" value="Unassembled WGS sequence"/>
</dbReference>
<gene>
    <name evidence="4" type="ORF">RSA3_02460</name>
</gene>
<evidence type="ECO:0008006" key="6">
    <source>
        <dbReference type="Google" id="ProtNLM"/>
    </source>
</evidence>
<evidence type="ECO:0000313" key="4">
    <source>
        <dbReference type="EMBL" id="KTS13870.1"/>
    </source>
</evidence>
<dbReference type="Pfam" id="PF02709">
    <property type="entry name" value="Glyco_transf_7C"/>
    <property type="match status" value="1"/>
</dbReference>
<dbReference type="Gene3D" id="3.90.550.10">
    <property type="entry name" value="Spore Coat Polysaccharide Biosynthesis Protein SpsA, Chain A"/>
    <property type="match status" value="1"/>
</dbReference>
<dbReference type="PANTHER" id="PTHR43685">
    <property type="entry name" value="GLYCOSYLTRANSFERASE"/>
    <property type="match status" value="1"/>
</dbReference>
<proteinExistence type="predicted"/>
<dbReference type="InterPro" id="IPR027791">
    <property type="entry name" value="Galactosyl_T_C"/>
</dbReference>
<accession>A0A147FBN3</accession>
<evidence type="ECO:0000313" key="5">
    <source>
        <dbReference type="Proteomes" id="UP000072189"/>
    </source>
</evidence>
<keyword evidence="1" id="KW-0808">Transferase</keyword>
<dbReference type="PATRIC" id="fig|2033.7.peg.726"/>
<reference evidence="4 5" key="1">
    <citation type="journal article" date="2016" name="Front. Microbiol.">
        <title>Genomic Resource of Rice Seed Associated Bacteria.</title>
        <authorList>
            <person name="Midha S."/>
            <person name="Bansal K."/>
            <person name="Sharma S."/>
            <person name="Kumar N."/>
            <person name="Patil P.P."/>
            <person name="Chaudhry V."/>
            <person name="Patil P.B."/>
        </authorList>
    </citation>
    <scope>NUCLEOTIDE SEQUENCE [LARGE SCALE GENOMIC DNA]</scope>
    <source>
        <strain evidence="4 5">RSA3</strain>
    </source>
</reference>
<organism evidence="4 5">
    <name type="scientific">Microbacterium testaceum</name>
    <name type="common">Aureobacterium testaceum</name>
    <name type="synonym">Brevibacterium testaceum</name>
    <dbReference type="NCBI Taxonomy" id="2033"/>
    <lineage>
        <taxon>Bacteria</taxon>
        <taxon>Bacillati</taxon>
        <taxon>Actinomycetota</taxon>
        <taxon>Actinomycetes</taxon>
        <taxon>Micrococcales</taxon>
        <taxon>Microbacteriaceae</taxon>
        <taxon>Microbacterium</taxon>
    </lineage>
</organism>
<protein>
    <recommendedName>
        <fullName evidence="6">Glycosyltransferase</fullName>
    </recommendedName>
</protein>
<evidence type="ECO:0000256" key="1">
    <source>
        <dbReference type="ARBA" id="ARBA00022679"/>
    </source>
</evidence>
<dbReference type="AlphaFoldDB" id="A0A147FBN3"/>
<dbReference type="GO" id="GO:0016740">
    <property type="term" value="F:transferase activity"/>
    <property type="evidence" value="ECO:0007669"/>
    <property type="project" value="UniProtKB-KW"/>
</dbReference>
<dbReference type="Pfam" id="PF00535">
    <property type="entry name" value="Glycos_transf_2"/>
    <property type="match status" value="1"/>
</dbReference>
<evidence type="ECO:0000259" key="3">
    <source>
        <dbReference type="Pfam" id="PF02709"/>
    </source>
</evidence>
<dbReference type="InterPro" id="IPR029044">
    <property type="entry name" value="Nucleotide-diphossugar_trans"/>
</dbReference>
<dbReference type="InterPro" id="IPR001173">
    <property type="entry name" value="Glyco_trans_2-like"/>
</dbReference>
<evidence type="ECO:0000259" key="2">
    <source>
        <dbReference type="Pfam" id="PF00535"/>
    </source>
</evidence>